<protein>
    <recommendedName>
        <fullName evidence="4">AAA+ family ATPase</fullName>
    </recommendedName>
</protein>
<gene>
    <name evidence="2" type="ORF">SAMN04488045_1233</name>
</gene>
<feature type="signal peptide" evidence="1">
    <location>
        <begin position="1"/>
        <end position="20"/>
    </location>
</feature>
<reference evidence="2 3" key="1">
    <citation type="submission" date="2016-10" db="EMBL/GenBank/DDBJ databases">
        <authorList>
            <person name="de Groot N.N."/>
        </authorList>
    </citation>
    <scope>NUCLEOTIDE SEQUENCE [LARGE SCALE GENOMIC DNA]</scope>
    <source>
        <strain evidence="2 3">DSM 26915</strain>
    </source>
</reference>
<keyword evidence="1" id="KW-0732">Signal</keyword>
<evidence type="ECO:0000313" key="3">
    <source>
        <dbReference type="Proteomes" id="UP000236752"/>
    </source>
</evidence>
<evidence type="ECO:0008006" key="4">
    <source>
        <dbReference type="Google" id="ProtNLM"/>
    </source>
</evidence>
<accession>A0A1H5VYT2</accession>
<organism evidence="2 3">
    <name type="scientific">Thalassococcus halodurans</name>
    <dbReference type="NCBI Taxonomy" id="373675"/>
    <lineage>
        <taxon>Bacteria</taxon>
        <taxon>Pseudomonadati</taxon>
        <taxon>Pseudomonadota</taxon>
        <taxon>Alphaproteobacteria</taxon>
        <taxon>Rhodobacterales</taxon>
        <taxon>Roseobacteraceae</taxon>
        <taxon>Thalassococcus</taxon>
    </lineage>
</organism>
<sequence>MKQTATALLIALSLSSPVAAEEENDGFSLMERGMELFFRGMISEIDPALEELKKFMDDAGPAVHNFMLEMGPRLGAILDEVEDWSVYEAPEMLPNGDIIIRRKPDAPKPLEDGEIEL</sequence>
<dbReference type="OrthoDB" id="7308154at2"/>
<name>A0A1H5VYT2_9RHOB</name>
<dbReference type="AlphaFoldDB" id="A0A1H5VYT2"/>
<keyword evidence="3" id="KW-1185">Reference proteome</keyword>
<feature type="chain" id="PRO_5009287730" description="AAA+ family ATPase" evidence="1">
    <location>
        <begin position="21"/>
        <end position="117"/>
    </location>
</feature>
<dbReference type="RefSeq" id="WP_103909600.1">
    <property type="nucleotide sequence ID" value="NZ_FNUZ01000002.1"/>
</dbReference>
<evidence type="ECO:0000313" key="2">
    <source>
        <dbReference type="EMBL" id="SEF92156.1"/>
    </source>
</evidence>
<evidence type="ECO:0000256" key="1">
    <source>
        <dbReference type="SAM" id="SignalP"/>
    </source>
</evidence>
<dbReference type="Proteomes" id="UP000236752">
    <property type="component" value="Unassembled WGS sequence"/>
</dbReference>
<dbReference type="EMBL" id="FNUZ01000002">
    <property type="protein sequence ID" value="SEF92156.1"/>
    <property type="molecule type" value="Genomic_DNA"/>
</dbReference>
<proteinExistence type="predicted"/>